<reference evidence="3" key="1">
    <citation type="submission" date="2018-11" db="EMBL/GenBank/DDBJ databases">
        <authorList>
            <person name="Alioto T."/>
            <person name="Alioto T."/>
        </authorList>
    </citation>
    <scope>NUCLEOTIDE SEQUENCE</scope>
</reference>
<dbReference type="AlphaFoldDB" id="A0A8B6DC55"/>
<keyword evidence="2" id="KW-0812">Transmembrane</keyword>
<name>A0A8B6DC55_MYTGA</name>
<evidence type="ECO:0000256" key="1">
    <source>
        <dbReference type="SAM" id="MobiDB-lite"/>
    </source>
</evidence>
<organism evidence="3 4">
    <name type="scientific">Mytilus galloprovincialis</name>
    <name type="common">Mediterranean mussel</name>
    <dbReference type="NCBI Taxonomy" id="29158"/>
    <lineage>
        <taxon>Eukaryota</taxon>
        <taxon>Metazoa</taxon>
        <taxon>Spiralia</taxon>
        <taxon>Lophotrochozoa</taxon>
        <taxon>Mollusca</taxon>
        <taxon>Bivalvia</taxon>
        <taxon>Autobranchia</taxon>
        <taxon>Pteriomorphia</taxon>
        <taxon>Mytilida</taxon>
        <taxon>Mytiloidea</taxon>
        <taxon>Mytilidae</taxon>
        <taxon>Mytilinae</taxon>
        <taxon>Mytilus</taxon>
    </lineage>
</organism>
<accession>A0A8B6DC55</accession>
<dbReference type="EMBL" id="UYJE01003095">
    <property type="protein sequence ID" value="VDI16527.1"/>
    <property type="molecule type" value="Genomic_DNA"/>
</dbReference>
<keyword evidence="2" id="KW-0472">Membrane</keyword>
<feature type="non-terminal residue" evidence="3">
    <location>
        <position position="180"/>
    </location>
</feature>
<proteinExistence type="predicted"/>
<keyword evidence="4" id="KW-1185">Reference proteome</keyword>
<evidence type="ECO:0000313" key="3">
    <source>
        <dbReference type="EMBL" id="VDI16527.1"/>
    </source>
</evidence>
<feature type="transmembrane region" description="Helical" evidence="2">
    <location>
        <begin position="74"/>
        <end position="95"/>
    </location>
</feature>
<evidence type="ECO:0000313" key="4">
    <source>
        <dbReference type="Proteomes" id="UP000596742"/>
    </source>
</evidence>
<protein>
    <recommendedName>
        <fullName evidence="5">MEGF10_11</fullName>
    </recommendedName>
</protein>
<comment type="caution">
    <text evidence="3">The sequence shown here is derived from an EMBL/GenBank/DDBJ whole genome shotgun (WGS) entry which is preliminary data.</text>
</comment>
<gene>
    <name evidence="3" type="ORF">MGAL_10B008771</name>
</gene>
<feature type="compositionally biased region" description="Polar residues" evidence="1">
    <location>
        <begin position="128"/>
        <end position="137"/>
    </location>
</feature>
<dbReference type="OrthoDB" id="9868586at2759"/>
<keyword evidence="2" id="KW-1133">Transmembrane helix</keyword>
<dbReference type="Gene3D" id="2.170.300.10">
    <property type="entry name" value="Tie2 ligand-binding domain superfamily"/>
    <property type="match status" value="1"/>
</dbReference>
<evidence type="ECO:0000256" key="2">
    <source>
        <dbReference type="SAM" id="Phobius"/>
    </source>
</evidence>
<feature type="region of interest" description="Disordered" evidence="1">
    <location>
        <begin position="112"/>
        <end position="137"/>
    </location>
</feature>
<sequence length="180" mass="20047">NQSLTQTEFDIECCPDYIYQNRKCEECPFGTFGKDCNGTCDCSDGITCDVITGKCNKNENPKSDGDTKESKDTVMIHIMMAAAVIGLICVVTMTLKAKEALCRMVQKQKQDTTKLKMKRRKAHRPSDPNDNSQTGSFTAETDVTLPFEEEDLYCEIQDINASEPVGVNAKMSLRSFSQNS</sequence>
<dbReference type="Proteomes" id="UP000596742">
    <property type="component" value="Unassembled WGS sequence"/>
</dbReference>
<evidence type="ECO:0008006" key="5">
    <source>
        <dbReference type="Google" id="ProtNLM"/>
    </source>
</evidence>